<reference evidence="2" key="2">
    <citation type="submission" date="2019-10" db="EMBL/GenBank/DDBJ databases">
        <authorList>
            <consortium name="NCBI Genome Project"/>
        </authorList>
    </citation>
    <scope>NUCLEOTIDE SEQUENCE</scope>
    <source>
        <strain evidence="2">NI907</strain>
    </source>
</reference>
<keyword evidence="1" id="KW-1185">Reference proteome</keyword>
<dbReference type="Proteomes" id="UP000515153">
    <property type="component" value="Unplaced"/>
</dbReference>
<reference evidence="2" key="3">
    <citation type="submission" date="2025-08" db="UniProtKB">
        <authorList>
            <consortium name="RefSeq"/>
        </authorList>
    </citation>
    <scope>IDENTIFICATION</scope>
    <source>
        <strain evidence="2">NI907</strain>
    </source>
</reference>
<organism evidence="1 2">
    <name type="scientific">Pyricularia grisea</name>
    <name type="common">Crabgrass-specific blast fungus</name>
    <name type="synonym">Magnaporthe grisea</name>
    <dbReference type="NCBI Taxonomy" id="148305"/>
    <lineage>
        <taxon>Eukaryota</taxon>
        <taxon>Fungi</taxon>
        <taxon>Dikarya</taxon>
        <taxon>Ascomycota</taxon>
        <taxon>Pezizomycotina</taxon>
        <taxon>Sordariomycetes</taxon>
        <taxon>Sordariomycetidae</taxon>
        <taxon>Magnaporthales</taxon>
        <taxon>Pyriculariaceae</taxon>
        <taxon>Pyricularia</taxon>
    </lineage>
</organism>
<accession>A0A6P8BL97</accession>
<dbReference type="RefSeq" id="XP_030988058.1">
    <property type="nucleotide sequence ID" value="XM_031121030.1"/>
</dbReference>
<sequence length="63" mass="7012">MTEVPLSFILQHNYIFIFDSTQIYIRHLMGSGNSILLAKTQARLSAHSVPLARLSNGMQGIIP</sequence>
<name>A0A6P8BL97_PYRGI</name>
<dbReference type="AlphaFoldDB" id="A0A6P8BL97"/>
<evidence type="ECO:0000313" key="1">
    <source>
        <dbReference type="Proteomes" id="UP000515153"/>
    </source>
</evidence>
<evidence type="ECO:0000313" key="2">
    <source>
        <dbReference type="RefSeq" id="XP_030988058.1"/>
    </source>
</evidence>
<reference evidence="2" key="1">
    <citation type="journal article" date="2019" name="Mol. Biol. Evol.">
        <title>Blast fungal genomes show frequent chromosomal changes, gene gains and losses, and effector gene turnover.</title>
        <authorList>
            <person name="Gomez Luciano L.B."/>
            <person name="Jason Tsai I."/>
            <person name="Chuma I."/>
            <person name="Tosa Y."/>
            <person name="Chen Y.H."/>
            <person name="Li J.Y."/>
            <person name="Li M.Y."/>
            <person name="Jade Lu M.Y."/>
            <person name="Nakayashiki H."/>
            <person name="Li W.H."/>
        </authorList>
    </citation>
    <scope>NUCLEOTIDE SEQUENCE</scope>
    <source>
        <strain evidence="2">NI907</strain>
    </source>
</reference>
<protein>
    <submittedName>
        <fullName evidence="2">Uncharacterized protein</fullName>
    </submittedName>
</protein>
<proteinExistence type="predicted"/>
<dbReference type="KEGG" id="pgri:PgNI_00953"/>
<dbReference type="GeneID" id="41955944"/>
<gene>
    <name evidence="2" type="ORF">PgNI_00953</name>
</gene>